<evidence type="ECO:0000256" key="3">
    <source>
        <dbReference type="ARBA" id="ARBA00023125"/>
    </source>
</evidence>
<comment type="subcellular location">
    <subcellularLocation>
        <location evidence="1 6">Nucleus</location>
    </subcellularLocation>
</comment>
<evidence type="ECO:0000256" key="1">
    <source>
        <dbReference type="ARBA" id="ARBA00004123"/>
    </source>
</evidence>
<keyword evidence="4" id="KW-0804">Transcription</keyword>
<name>A0AAV2ASX9_9ARAC</name>
<organism evidence="9 10">
    <name type="scientific">Larinioides sclopetarius</name>
    <dbReference type="NCBI Taxonomy" id="280406"/>
    <lineage>
        <taxon>Eukaryota</taxon>
        <taxon>Metazoa</taxon>
        <taxon>Ecdysozoa</taxon>
        <taxon>Arthropoda</taxon>
        <taxon>Chelicerata</taxon>
        <taxon>Arachnida</taxon>
        <taxon>Araneae</taxon>
        <taxon>Araneomorphae</taxon>
        <taxon>Entelegynae</taxon>
        <taxon>Araneoidea</taxon>
        <taxon>Araneidae</taxon>
        <taxon>Larinioides</taxon>
    </lineage>
</organism>
<evidence type="ECO:0000256" key="4">
    <source>
        <dbReference type="ARBA" id="ARBA00023163"/>
    </source>
</evidence>
<dbReference type="PANTHER" id="PTHR11037:SF20">
    <property type="entry name" value="PROTEIN GRAINYHEAD"/>
    <property type="match status" value="1"/>
</dbReference>
<dbReference type="Proteomes" id="UP001497382">
    <property type="component" value="Unassembled WGS sequence"/>
</dbReference>
<accession>A0AAV2ASX9</accession>
<feature type="compositionally biased region" description="Low complexity" evidence="7">
    <location>
        <begin position="386"/>
        <end position="397"/>
    </location>
</feature>
<dbReference type="InterPro" id="IPR057520">
    <property type="entry name" value="GRHL1/CP2_C"/>
</dbReference>
<dbReference type="EMBL" id="CAXIEN010000213">
    <property type="protein sequence ID" value="CAL1287126.1"/>
    <property type="molecule type" value="Genomic_DNA"/>
</dbReference>
<evidence type="ECO:0000313" key="9">
    <source>
        <dbReference type="EMBL" id="CAL1287126.1"/>
    </source>
</evidence>
<feature type="region of interest" description="Disordered" evidence="7">
    <location>
        <begin position="677"/>
        <end position="713"/>
    </location>
</feature>
<dbReference type="GO" id="GO:0005634">
    <property type="term" value="C:nucleus"/>
    <property type="evidence" value="ECO:0007669"/>
    <property type="project" value="UniProtKB-SubCell"/>
</dbReference>
<keyword evidence="10" id="KW-1185">Reference proteome</keyword>
<dbReference type="PROSITE" id="PS51968">
    <property type="entry name" value="GRH_CP2_DB"/>
    <property type="match status" value="1"/>
</dbReference>
<keyword evidence="3 6" id="KW-0238">DNA-binding</keyword>
<dbReference type="AlphaFoldDB" id="A0AAV2ASX9"/>
<evidence type="ECO:0000256" key="7">
    <source>
        <dbReference type="SAM" id="MobiDB-lite"/>
    </source>
</evidence>
<keyword evidence="5 6" id="KW-0539">Nucleus</keyword>
<feature type="region of interest" description="Disordered" evidence="7">
    <location>
        <begin position="601"/>
        <end position="621"/>
    </location>
</feature>
<dbReference type="InterPro" id="IPR040167">
    <property type="entry name" value="TF_CP2-like"/>
</dbReference>
<proteinExistence type="predicted"/>
<reference evidence="9 10" key="1">
    <citation type="submission" date="2024-04" db="EMBL/GenBank/DDBJ databases">
        <authorList>
            <person name="Rising A."/>
            <person name="Reimegard J."/>
            <person name="Sonavane S."/>
            <person name="Akerstrom W."/>
            <person name="Nylinder S."/>
            <person name="Hedman E."/>
            <person name="Kallberg Y."/>
        </authorList>
    </citation>
    <scope>NUCLEOTIDE SEQUENCE [LARGE SCALE GENOMIC DNA]</scope>
</reference>
<protein>
    <recommendedName>
        <fullName evidence="8">Grh/CP2 DB domain-containing protein</fullName>
    </recommendedName>
</protein>
<feature type="domain" description="Grh/CP2 DB" evidence="8">
    <location>
        <begin position="419"/>
        <end position="659"/>
    </location>
</feature>
<dbReference type="GO" id="GO:0000978">
    <property type="term" value="F:RNA polymerase II cis-regulatory region sequence-specific DNA binding"/>
    <property type="evidence" value="ECO:0007669"/>
    <property type="project" value="TreeGrafter"/>
</dbReference>
<gene>
    <name evidence="9" type="ORF">LARSCL_LOCUS14645</name>
</gene>
<feature type="compositionally biased region" description="Basic and acidic residues" evidence="7">
    <location>
        <begin position="690"/>
        <end position="699"/>
    </location>
</feature>
<feature type="region of interest" description="Disordered" evidence="7">
    <location>
        <begin position="211"/>
        <end position="232"/>
    </location>
</feature>
<sequence>MVDVLINHLLKNKEIVDELTSNNPEGSNRVPDMPDGEEAWRTIYDHPLTAATSAMLNIGGSASEDQNSPMNLLCEYYKLPLDKIADKYGTLPDFWTTVANGQNNIVGNSTNALGNSLPVSLLPQAAELLKNKRTSDPNDVTPQEVDIYLNRRIIKRENINDGEELIVPTSGVINTHKSANLLRNCNSPKVMNDGVLSDPPVSPLPMLVQVKQEHSPGLPTSPSSPNTKNRELPPASTVIAQAYSSHVLAQNYESLAAQYSVAAPLQYQSQPSTGVYMVTTPPEYRGLPDYYTEQIRNNLAATVGTSVSGYTDTTDTASFVDRYIRQAAGYKNSIQGLTVDLPSPDSGIGDTTIATRDNSNLPHVEIFDYSDLSQTQTILQSDITPSRPASSQSGSSRRSWHDYGRNAELDKVQIPKLHSDVGFKYFLESPISTSQRREDDRITYINKGQFYGITLEFTPDSSRPLKSSTVKSVVMLMFREEKPADEELKAWQFWHSRQHSVKQRILDADTKNSTGIIGQIDEITHNAIAFYWNPLESSCKVNVAVQCLSTDFSNQKGVKVRTGLPLHLQIDTFDDFRENATPYHRGYCQIKVFCDKGAERKTRDEERRAAKRKLSNAAGGEASVTFPGRKKLDEMFHLPCDRSEFYSMSDLLKPPVLFTPSDDVEKMTSMDLAFYTSPSSITEDPNGSGLDRRDTDSRESSSTFTPPPKRMKKFPGDRVLLYARQESEDTFQPLHIHPPTLAGLAKGIESKYKLSASNIRNIYKKSKKGITVQIDDDIVKHYCNEDVCIIEVTKVDEELCDVTLVEV</sequence>
<keyword evidence="2" id="KW-0805">Transcription regulation</keyword>
<dbReference type="Pfam" id="PF25416">
    <property type="entry name" value="GRHL1_C"/>
    <property type="match status" value="1"/>
</dbReference>
<evidence type="ECO:0000256" key="2">
    <source>
        <dbReference type="ARBA" id="ARBA00023015"/>
    </source>
</evidence>
<dbReference type="Pfam" id="PF04516">
    <property type="entry name" value="CP2"/>
    <property type="match status" value="1"/>
</dbReference>
<evidence type="ECO:0000259" key="8">
    <source>
        <dbReference type="PROSITE" id="PS51968"/>
    </source>
</evidence>
<dbReference type="InterPro" id="IPR007604">
    <property type="entry name" value="CP2"/>
</dbReference>
<comment type="caution">
    <text evidence="9">The sequence shown here is derived from an EMBL/GenBank/DDBJ whole genome shotgun (WGS) entry which is preliminary data.</text>
</comment>
<dbReference type="GO" id="GO:0001228">
    <property type="term" value="F:DNA-binding transcription activator activity, RNA polymerase II-specific"/>
    <property type="evidence" value="ECO:0007669"/>
    <property type="project" value="TreeGrafter"/>
</dbReference>
<evidence type="ECO:0000256" key="5">
    <source>
        <dbReference type="ARBA" id="ARBA00023242"/>
    </source>
</evidence>
<dbReference type="PANTHER" id="PTHR11037">
    <property type="entry name" value="TRANSCRIPTION FACTOR CP2"/>
    <property type="match status" value="1"/>
</dbReference>
<feature type="region of interest" description="Disordered" evidence="7">
    <location>
        <begin position="380"/>
        <end position="401"/>
    </location>
</feature>
<evidence type="ECO:0000313" key="10">
    <source>
        <dbReference type="Proteomes" id="UP001497382"/>
    </source>
</evidence>
<feature type="compositionally biased region" description="Polar residues" evidence="7">
    <location>
        <begin position="218"/>
        <end position="227"/>
    </location>
</feature>
<evidence type="ECO:0000256" key="6">
    <source>
        <dbReference type="PROSITE-ProRule" id="PRU01313"/>
    </source>
</evidence>